<reference evidence="5" key="1">
    <citation type="submission" date="2018-02" db="EMBL/GenBank/DDBJ databases">
        <authorList>
            <person name="Cohen D.B."/>
            <person name="Kent A.D."/>
        </authorList>
    </citation>
    <scope>NUCLEOTIDE SEQUENCE</scope>
</reference>
<dbReference type="GO" id="GO:1902388">
    <property type="term" value="F:ceramide 1-phosphate transfer activity"/>
    <property type="evidence" value="ECO:0007669"/>
    <property type="project" value="TreeGrafter"/>
</dbReference>
<dbReference type="InterPro" id="IPR036497">
    <property type="entry name" value="GLTP_sf"/>
</dbReference>
<feature type="domain" description="Glycolipid transfer protein" evidence="4">
    <location>
        <begin position="44"/>
        <end position="182"/>
    </location>
</feature>
<dbReference type="GO" id="GO:0016020">
    <property type="term" value="C:membrane"/>
    <property type="evidence" value="ECO:0007669"/>
    <property type="project" value="TreeGrafter"/>
</dbReference>
<evidence type="ECO:0000313" key="5">
    <source>
        <dbReference type="EMBL" id="SPC97607.1"/>
    </source>
</evidence>
<evidence type="ECO:0000256" key="2">
    <source>
        <dbReference type="ARBA" id="ARBA00022448"/>
    </source>
</evidence>
<organism evidence="5">
    <name type="scientific">Fagus sylvatica</name>
    <name type="common">Beechnut</name>
    <dbReference type="NCBI Taxonomy" id="28930"/>
    <lineage>
        <taxon>Eukaryota</taxon>
        <taxon>Viridiplantae</taxon>
        <taxon>Streptophyta</taxon>
        <taxon>Embryophyta</taxon>
        <taxon>Tracheophyta</taxon>
        <taxon>Spermatophyta</taxon>
        <taxon>Magnoliopsida</taxon>
        <taxon>eudicotyledons</taxon>
        <taxon>Gunneridae</taxon>
        <taxon>Pentapetalae</taxon>
        <taxon>rosids</taxon>
        <taxon>fabids</taxon>
        <taxon>Fagales</taxon>
        <taxon>Fagaceae</taxon>
        <taxon>Fagus</taxon>
    </lineage>
</organism>
<dbReference type="PANTHER" id="PTHR10219:SF28">
    <property type="entry name" value="ACD11 HOMOLOG PROTEIN"/>
    <property type="match status" value="1"/>
</dbReference>
<protein>
    <recommendedName>
        <fullName evidence="4">Glycolipid transfer protein domain-containing protein</fullName>
    </recommendedName>
</protein>
<evidence type="ECO:0000256" key="3">
    <source>
        <dbReference type="ARBA" id="ARBA00023055"/>
    </source>
</evidence>
<dbReference type="GO" id="GO:0005829">
    <property type="term" value="C:cytosol"/>
    <property type="evidence" value="ECO:0007669"/>
    <property type="project" value="TreeGrafter"/>
</dbReference>
<keyword evidence="2" id="KW-0813">Transport</keyword>
<gene>
    <name evidence="5" type="ORF">FSB_LOCUS25489</name>
</gene>
<sequence length="187" mass="20951">MMDVVETDTYNNNDATMTPLSAIVEAFEELAKISKAKKNGSEEIRLDIFCDACSLVSVLFGCLGLAFKFAELEYVSKVRDLKEASRTYDTLQVILDIDVENGMVKTHGSLSRNLRRVRLGLDLIRALFEQFLSTEDYSLKEAASTAYAQVCAPYHSWTIRTAVAAGMYALPTRDQLLLRLNETGEFE</sequence>
<dbReference type="EMBL" id="OIVN01001780">
    <property type="protein sequence ID" value="SPC97607.1"/>
    <property type="molecule type" value="Genomic_DNA"/>
</dbReference>
<dbReference type="InterPro" id="IPR014830">
    <property type="entry name" value="Glycolipid_transfer_prot_dom"/>
</dbReference>
<dbReference type="SUPFAM" id="SSF110004">
    <property type="entry name" value="Glycolipid transfer protein, GLTP"/>
    <property type="match status" value="1"/>
</dbReference>
<dbReference type="GO" id="GO:1902387">
    <property type="term" value="F:ceramide 1-phosphate binding"/>
    <property type="evidence" value="ECO:0007669"/>
    <property type="project" value="TreeGrafter"/>
</dbReference>
<comment type="similarity">
    <text evidence="1">Belongs to the GLTP family.</text>
</comment>
<dbReference type="Pfam" id="PF08718">
    <property type="entry name" value="GLTP"/>
    <property type="match status" value="1"/>
</dbReference>
<evidence type="ECO:0000259" key="4">
    <source>
        <dbReference type="Pfam" id="PF08718"/>
    </source>
</evidence>
<dbReference type="PANTHER" id="PTHR10219">
    <property type="entry name" value="GLYCOLIPID TRANSFER PROTEIN-RELATED"/>
    <property type="match status" value="1"/>
</dbReference>
<keyword evidence="3" id="KW-0445">Lipid transport</keyword>
<accession>A0A2N9G4L4</accession>
<evidence type="ECO:0000256" key="1">
    <source>
        <dbReference type="ARBA" id="ARBA00007148"/>
    </source>
</evidence>
<proteinExistence type="inferred from homology"/>
<name>A0A2N9G4L4_FAGSY</name>
<dbReference type="AlphaFoldDB" id="A0A2N9G4L4"/>
<dbReference type="FunFam" id="1.10.3520.10:FF:000005">
    <property type="entry name" value="Accelerated cell death 11"/>
    <property type="match status" value="1"/>
</dbReference>
<dbReference type="Gene3D" id="1.10.3520.10">
    <property type="entry name" value="Glycolipid transfer protein"/>
    <property type="match status" value="1"/>
</dbReference>